<reference evidence="2 3" key="1">
    <citation type="submission" date="2010-05" db="EMBL/GenBank/DDBJ databases">
        <title>The Genome Sequence of Thecamonas trahens ATCC 50062.</title>
        <authorList>
            <consortium name="The Broad Institute Genome Sequencing Platform"/>
            <person name="Russ C."/>
            <person name="Cuomo C."/>
            <person name="Shea T."/>
            <person name="Young S.K."/>
            <person name="Zeng Q."/>
            <person name="Koehrsen M."/>
            <person name="Haas B."/>
            <person name="Borodovsky M."/>
            <person name="Guigo R."/>
            <person name="Alvarado L."/>
            <person name="Berlin A."/>
            <person name="Bochicchio J."/>
            <person name="Borenstein D."/>
            <person name="Chapman S."/>
            <person name="Chen Z."/>
            <person name="Freedman E."/>
            <person name="Gellesch M."/>
            <person name="Goldberg J."/>
            <person name="Griggs A."/>
            <person name="Gujja S."/>
            <person name="Heilman E."/>
            <person name="Heiman D."/>
            <person name="Hepburn T."/>
            <person name="Howarth C."/>
            <person name="Jen D."/>
            <person name="Larson L."/>
            <person name="Mehta T."/>
            <person name="Park D."/>
            <person name="Pearson M."/>
            <person name="Roberts A."/>
            <person name="Saif S."/>
            <person name="Shenoy N."/>
            <person name="Sisk P."/>
            <person name="Stolte C."/>
            <person name="Sykes S."/>
            <person name="Thomson T."/>
            <person name="Walk T."/>
            <person name="White J."/>
            <person name="Yandava C."/>
            <person name="Burger G."/>
            <person name="Gray M.W."/>
            <person name="Holland P.W.H."/>
            <person name="King N."/>
            <person name="Lang F.B.F."/>
            <person name="Roger A.J."/>
            <person name="Ruiz-Trillo I."/>
            <person name="Lander E."/>
            <person name="Nusbaum C."/>
        </authorList>
    </citation>
    <scope>NUCLEOTIDE SEQUENCE [LARGE SCALE GENOMIC DNA]</scope>
    <source>
        <strain evidence="2 3">ATCC 50062</strain>
    </source>
</reference>
<feature type="compositionally biased region" description="Polar residues" evidence="1">
    <location>
        <begin position="391"/>
        <end position="403"/>
    </location>
</feature>
<dbReference type="EMBL" id="GL349453">
    <property type="protein sequence ID" value="KNC49111.1"/>
    <property type="molecule type" value="Genomic_DNA"/>
</dbReference>
<name>A0A0L0DAL0_THETB</name>
<proteinExistence type="predicted"/>
<accession>A0A0L0DAL0</accession>
<organism evidence="2 3">
    <name type="scientific">Thecamonas trahens ATCC 50062</name>
    <dbReference type="NCBI Taxonomy" id="461836"/>
    <lineage>
        <taxon>Eukaryota</taxon>
        <taxon>Apusozoa</taxon>
        <taxon>Apusomonadida</taxon>
        <taxon>Apusomonadidae</taxon>
        <taxon>Thecamonas</taxon>
    </lineage>
</organism>
<gene>
    <name evidence="2" type="ORF">AMSG_05081</name>
</gene>
<evidence type="ECO:0000313" key="3">
    <source>
        <dbReference type="Proteomes" id="UP000054408"/>
    </source>
</evidence>
<feature type="region of interest" description="Disordered" evidence="1">
    <location>
        <begin position="364"/>
        <end position="413"/>
    </location>
</feature>
<feature type="compositionally biased region" description="Low complexity" evidence="1">
    <location>
        <begin position="308"/>
        <end position="322"/>
    </location>
</feature>
<keyword evidence="3" id="KW-1185">Reference proteome</keyword>
<dbReference type="AlphaFoldDB" id="A0A0L0DAL0"/>
<evidence type="ECO:0000313" key="2">
    <source>
        <dbReference type="EMBL" id="KNC49111.1"/>
    </source>
</evidence>
<dbReference type="RefSeq" id="XP_013758139.1">
    <property type="nucleotide sequence ID" value="XM_013902685.1"/>
</dbReference>
<feature type="compositionally biased region" description="Low complexity" evidence="1">
    <location>
        <begin position="369"/>
        <end position="390"/>
    </location>
</feature>
<dbReference type="Proteomes" id="UP000054408">
    <property type="component" value="Unassembled WGS sequence"/>
</dbReference>
<feature type="region of interest" description="Disordered" evidence="1">
    <location>
        <begin position="282"/>
        <end position="330"/>
    </location>
</feature>
<feature type="compositionally biased region" description="Pro residues" evidence="1">
    <location>
        <begin position="481"/>
        <end position="491"/>
    </location>
</feature>
<dbReference type="GeneID" id="25564569"/>
<feature type="compositionally biased region" description="Basic and acidic residues" evidence="1">
    <location>
        <begin position="466"/>
        <end position="477"/>
    </location>
</feature>
<evidence type="ECO:0000256" key="1">
    <source>
        <dbReference type="SAM" id="MobiDB-lite"/>
    </source>
</evidence>
<sequence length="553" mass="57398">MPAPREWDAPPPRLVEKLVEGQRLRPPFASLVSVLLAARGEAHPRRTTPAALETSLANAVFAGTTPRWAKVGLSVAADVMYSILRTLEAGDGHPALLPPAAHAAVLAAADSYVGRGEHCSELYLTAIDRAVGRASSDDYPAARSAKAVARLAPVIDALHPARLTLLTALLVYGSVLAAAGTSVPELARILGKTVHVHPAEVLPDDESAARAVLRADGSRIARLLALLIEDFIPLFGYPDLDALGIVMPSLTLNAAGADAADDVDVDSGSSYTYSYMDVTASAAGTPRPQSAAGPPSGADTENDADETSFVSSASSYAHSPVSPTSPAASLPPCAIPRVLLTLEGCSGSSGILTPRRITARQMTATSLTGQGSSVSVPGSGSQSGSGSSSSLERANATQDSHAPQSEHIVAPAASTGDWTDFTYPLGPLASRRQASRGRDLSASPSWMASFEGWSPPPPRFSAPPADRADVGMARPRDPAPVYHPAPPPPPTQSELDARAVRRCEERRAALARQREAALASVHLDPPPAPPHIGYAAPWNLPIETRASLAAKSC</sequence>
<protein>
    <submittedName>
        <fullName evidence="2">Uncharacterized protein</fullName>
    </submittedName>
</protein>
<feature type="region of interest" description="Disordered" evidence="1">
    <location>
        <begin position="450"/>
        <end position="495"/>
    </location>
</feature>